<keyword evidence="4" id="KW-1017">Isopeptide bond</keyword>
<reference evidence="13 14" key="1">
    <citation type="journal article" date="2011" name="Nature">
        <title>A high-resolution map of human evolutionary constraint using 29 mammals.</title>
        <authorList>
            <person name="Lindblad-Toh K."/>
            <person name="Garber M."/>
            <person name="Zuk O."/>
            <person name="Lin M.F."/>
            <person name="Parker B.J."/>
            <person name="Washietl S."/>
            <person name="Kheradpour P."/>
            <person name="Ernst J."/>
            <person name="Jordan G."/>
            <person name="Mauceli E."/>
            <person name="Ward L.D."/>
            <person name="Lowe C.B."/>
            <person name="Holloway A.K."/>
            <person name="Clamp M."/>
            <person name="Gnerre S."/>
            <person name="Alfoldi J."/>
            <person name="Beal K."/>
            <person name="Chang J."/>
            <person name="Clawson H."/>
            <person name="Cuff J."/>
            <person name="Di Palma F."/>
            <person name="Fitzgerald S."/>
            <person name="Flicek P."/>
            <person name="Guttman M."/>
            <person name="Hubisz M.J."/>
            <person name="Jaffe D.B."/>
            <person name="Jungreis I."/>
            <person name="Kent W.J."/>
            <person name="Kostka D."/>
            <person name="Lara M."/>
            <person name="Martins A.L."/>
            <person name="Massingham T."/>
            <person name="Moltke I."/>
            <person name="Raney B.J."/>
            <person name="Rasmussen M.D."/>
            <person name="Robinson J."/>
            <person name="Stark A."/>
            <person name="Vilella A.J."/>
            <person name="Wen J."/>
            <person name="Xie X."/>
            <person name="Zody M.C."/>
            <person name="Baldwin J."/>
            <person name="Bloom T."/>
            <person name="Chin C.W."/>
            <person name="Heiman D."/>
            <person name="Nicol R."/>
            <person name="Nusbaum C."/>
            <person name="Young S."/>
            <person name="Wilkinson J."/>
            <person name="Worley K.C."/>
            <person name="Kovar C.L."/>
            <person name="Muzny D.M."/>
            <person name="Gibbs R.A."/>
            <person name="Cree A."/>
            <person name="Dihn H.H."/>
            <person name="Fowler G."/>
            <person name="Jhangiani S."/>
            <person name="Joshi V."/>
            <person name="Lee S."/>
            <person name="Lewis L.R."/>
            <person name="Nazareth L.V."/>
            <person name="Okwuonu G."/>
            <person name="Santibanez J."/>
            <person name="Warren W.C."/>
            <person name="Mardis E.R."/>
            <person name="Weinstock G.M."/>
            <person name="Wilson R.K."/>
            <person name="Delehaunty K."/>
            <person name="Dooling D."/>
            <person name="Fronik C."/>
            <person name="Fulton L."/>
            <person name="Fulton B."/>
            <person name="Graves T."/>
            <person name="Minx P."/>
            <person name="Sodergren E."/>
            <person name="Birney E."/>
            <person name="Margulies E.H."/>
            <person name="Herrero J."/>
            <person name="Green E.D."/>
            <person name="Haussler D."/>
            <person name="Siepel A."/>
            <person name="Goldman N."/>
            <person name="Pollard K.S."/>
            <person name="Pedersen J.S."/>
            <person name="Lander E.S."/>
            <person name="Kellis M."/>
        </authorList>
    </citation>
    <scope>NUCLEOTIDE SEQUENCE [LARGE SCALE GENOMIC DNA]</scope>
    <source>
        <strain evidence="14">Thorbecke</strain>
    </source>
</reference>
<dbReference type="InParanoid" id="G1T8W2"/>
<dbReference type="GO" id="GO:0005634">
    <property type="term" value="C:nucleus"/>
    <property type="evidence" value="ECO:0007669"/>
    <property type="project" value="UniProtKB-SubCell"/>
</dbReference>
<feature type="compositionally biased region" description="Low complexity" evidence="11">
    <location>
        <begin position="99"/>
        <end position="115"/>
    </location>
</feature>
<name>G1T8W2_RABIT</name>
<dbReference type="SUPFAM" id="SSF47459">
    <property type="entry name" value="HLH, helix-loop-helix DNA-binding domain"/>
    <property type="match status" value="1"/>
</dbReference>
<dbReference type="PaxDb" id="9986-ENSOCUP00000013040"/>
<feature type="domain" description="BHLH" evidence="12">
    <location>
        <begin position="257"/>
        <end position="312"/>
    </location>
</feature>
<sequence>MADTVFCVLLHNLTKAEGSIRLFLGLNPSLSSHHTDSDSGSSQPCPSQPVPCLSLPVTSLKPAWPPFWPLLAAGPCSGCSLSGWVSQCCGNGVCPSGPSSGTTAASHTASFTSPSQGALPLSARPASHSLGSRGADRTGSARSRSRRRRPRPCTPPTEAAPPSRGPQQRSAASEEAPRRDPLAPRPSRDGPHPDSSAQWPRLAAPWSGSQRAAPLPACRARGWSTEHGDLAEMDFAHMYQVYKSRRGIKRGEDSKETYKLPHRLIEKKRRDRINECIAQLKDLLPEHLKLTTLGHLEKAVVLELTLKHVKALTSLIDQQQQQIMALQSGLQAATRYRGILHNLTKPLQFHHSFVLTSRESVTFQPSSLTASKPCGLGTPPGPTPSWRTSVPCFPRLGS</sequence>
<keyword evidence="6" id="KW-0805">Transcription regulation</keyword>
<evidence type="ECO:0000256" key="7">
    <source>
        <dbReference type="ARBA" id="ARBA00023108"/>
    </source>
</evidence>
<dbReference type="GeneTree" id="ENSGT00940000158384"/>
<dbReference type="SMART" id="SM00353">
    <property type="entry name" value="HLH"/>
    <property type="match status" value="1"/>
</dbReference>
<evidence type="ECO:0000313" key="14">
    <source>
        <dbReference type="Proteomes" id="UP000001811"/>
    </source>
</evidence>
<dbReference type="GO" id="GO:0048511">
    <property type="term" value="P:rhythmic process"/>
    <property type="evidence" value="ECO:0007669"/>
    <property type="project" value="UniProtKB-KW"/>
</dbReference>
<evidence type="ECO:0000313" key="13">
    <source>
        <dbReference type="Ensembl" id="ENSOCUP00000013040.3"/>
    </source>
</evidence>
<dbReference type="FunFam" id="4.10.280.10:FF:000020">
    <property type="entry name" value="class E basic helix-loop-helix protein 40"/>
    <property type="match status" value="1"/>
</dbReference>
<evidence type="ECO:0000256" key="5">
    <source>
        <dbReference type="ARBA" id="ARBA00022843"/>
    </source>
</evidence>
<dbReference type="InterPro" id="IPR011598">
    <property type="entry name" value="bHLH_dom"/>
</dbReference>
<protein>
    <recommendedName>
        <fullName evidence="12">BHLH domain-containing protein</fullName>
    </recommendedName>
</protein>
<dbReference type="AlphaFoldDB" id="G1T8W2"/>
<feature type="region of interest" description="Disordered" evidence="11">
    <location>
        <begin position="99"/>
        <end position="201"/>
    </location>
</feature>
<keyword evidence="7" id="KW-0090">Biological rhythms</keyword>
<reference evidence="13" key="2">
    <citation type="submission" date="2025-08" db="UniProtKB">
        <authorList>
            <consortium name="Ensembl"/>
        </authorList>
    </citation>
    <scope>IDENTIFICATION</scope>
    <source>
        <strain evidence="13">Thorbecke</strain>
    </source>
</reference>
<dbReference type="GO" id="GO:0003677">
    <property type="term" value="F:DNA binding"/>
    <property type="evidence" value="ECO:0007669"/>
    <property type="project" value="UniProtKB-KW"/>
</dbReference>
<proteinExistence type="predicted"/>
<dbReference type="InterPro" id="IPR036638">
    <property type="entry name" value="HLH_DNA-bd_sf"/>
</dbReference>
<dbReference type="Pfam" id="PF00010">
    <property type="entry name" value="HLH"/>
    <property type="match status" value="1"/>
</dbReference>
<dbReference type="InterPro" id="IPR050370">
    <property type="entry name" value="HES_HEY"/>
</dbReference>
<evidence type="ECO:0000256" key="10">
    <source>
        <dbReference type="ARBA" id="ARBA00023242"/>
    </source>
</evidence>
<dbReference type="PANTHER" id="PTHR10985">
    <property type="entry name" value="BASIC HELIX-LOOP-HELIX TRANSCRIPTION FACTOR, HES-RELATED"/>
    <property type="match status" value="1"/>
</dbReference>
<accession>G1T8W2</accession>
<keyword evidence="14" id="KW-1185">Reference proteome</keyword>
<dbReference type="Proteomes" id="UP000001811">
    <property type="component" value="Unplaced"/>
</dbReference>
<organism evidence="13 14">
    <name type="scientific">Oryctolagus cuniculus</name>
    <name type="common">Rabbit</name>
    <dbReference type="NCBI Taxonomy" id="9986"/>
    <lineage>
        <taxon>Eukaryota</taxon>
        <taxon>Metazoa</taxon>
        <taxon>Chordata</taxon>
        <taxon>Craniata</taxon>
        <taxon>Vertebrata</taxon>
        <taxon>Euteleostomi</taxon>
        <taxon>Mammalia</taxon>
        <taxon>Eutheria</taxon>
        <taxon>Euarchontoglires</taxon>
        <taxon>Glires</taxon>
        <taxon>Lagomorpha</taxon>
        <taxon>Leporidae</taxon>
        <taxon>Oryctolagus</taxon>
    </lineage>
</organism>
<keyword evidence="10" id="KW-0539">Nucleus</keyword>
<evidence type="ECO:0000256" key="6">
    <source>
        <dbReference type="ARBA" id="ARBA00023015"/>
    </source>
</evidence>
<keyword evidence="8" id="KW-0238">DNA-binding</keyword>
<feature type="compositionally biased region" description="Basic and acidic residues" evidence="11">
    <location>
        <begin position="175"/>
        <end position="192"/>
    </location>
</feature>
<dbReference type="PROSITE" id="PS50888">
    <property type="entry name" value="BHLH"/>
    <property type="match status" value="1"/>
</dbReference>
<evidence type="ECO:0000259" key="12">
    <source>
        <dbReference type="PROSITE" id="PS50888"/>
    </source>
</evidence>
<dbReference type="Ensembl" id="ENSOCUT00000015173.3">
    <property type="protein sequence ID" value="ENSOCUP00000013040.3"/>
    <property type="gene ID" value="ENSOCUG00000015177.4"/>
</dbReference>
<dbReference type="GO" id="GO:0005737">
    <property type="term" value="C:cytoplasm"/>
    <property type="evidence" value="ECO:0007669"/>
    <property type="project" value="UniProtKB-SubCell"/>
</dbReference>
<keyword evidence="5" id="KW-0832">Ubl conjugation</keyword>
<dbReference type="HOGENOM" id="CLU_049895_0_1_1"/>
<feature type="compositionally biased region" description="Low complexity" evidence="11">
    <location>
        <begin position="131"/>
        <end position="142"/>
    </location>
</feature>
<evidence type="ECO:0000256" key="8">
    <source>
        <dbReference type="ARBA" id="ARBA00023125"/>
    </source>
</evidence>
<dbReference type="Gene3D" id="4.10.280.10">
    <property type="entry name" value="Helix-loop-helix DNA-binding domain"/>
    <property type="match status" value="1"/>
</dbReference>
<comment type="subcellular location">
    <subcellularLocation>
        <location evidence="2">Cytoplasm</location>
    </subcellularLocation>
    <subcellularLocation>
        <location evidence="1">Nucleus</location>
    </subcellularLocation>
</comment>
<dbReference type="STRING" id="9986.ENSOCUP00000013040"/>
<evidence type="ECO:0000256" key="3">
    <source>
        <dbReference type="ARBA" id="ARBA00022491"/>
    </source>
</evidence>
<dbReference type="Bgee" id="ENSOCUG00000015177">
    <property type="expression patterns" value="Expressed in upper lobe of left lung and 16 other cell types or tissues"/>
</dbReference>
<evidence type="ECO:0000256" key="1">
    <source>
        <dbReference type="ARBA" id="ARBA00004123"/>
    </source>
</evidence>
<dbReference type="eggNOG" id="KOG4304">
    <property type="taxonomic scope" value="Eukaryota"/>
</dbReference>
<evidence type="ECO:0000256" key="2">
    <source>
        <dbReference type="ARBA" id="ARBA00004496"/>
    </source>
</evidence>
<keyword evidence="9" id="KW-0804">Transcription</keyword>
<evidence type="ECO:0000256" key="4">
    <source>
        <dbReference type="ARBA" id="ARBA00022499"/>
    </source>
</evidence>
<dbReference type="CDD" id="cd19749">
    <property type="entry name" value="bHLH-O_DEC1"/>
    <property type="match status" value="1"/>
</dbReference>
<dbReference type="SMR" id="G1T8W2"/>
<evidence type="ECO:0000256" key="11">
    <source>
        <dbReference type="SAM" id="MobiDB-lite"/>
    </source>
</evidence>
<reference evidence="13" key="3">
    <citation type="submission" date="2025-09" db="UniProtKB">
        <authorList>
            <consortium name="Ensembl"/>
        </authorList>
    </citation>
    <scope>IDENTIFICATION</scope>
    <source>
        <strain evidence="13">Thorbecke</strain>
    </source>
</reference>
<keyword evidence="3" id="KW-0678">Repressor</keyword>
<evidence type="ECO:0000256" key="9">
    <source>
        <dbReference type="ARBA" id="ARBA00023163"/>
    </source>
</evidence>
<dbReference type="GO" id="GO:0046983">
    <property type="term" value="F:protein dimerization activity"/>
    <property type="evidence" value="ECO:0007669"/>
    <property type="project" value="InterPro"/>
</dbReference>